<accession>A0A8T3D973</accession>
<comment type="caution">
    <text evidence="7">The sequence shown here is derived from an EMBL/GenBank/DDBJ whole genome shotgun (WGS) entry which is preliminary data.</text>
</comment>
<evidence type="ECO:0000259" key="5">
    <source>
        <dbReference type="Pfam" id="PF00004"/>
    </source>
</evidence>
<comment type="similarity">
    <text evidence="1">Belongs to the AAA ATPase family.</text>
</comment>
<dbReference type="InterPro" id="IPR003959">
    <property type="entry name" value="ATPase_AAA_core"/>
</dbReference>
<keyword evidence="3" id="KW-0067">ATP-binding</keyword>
<evidence type="ECO:0000259" key="6">
    <source>
        <dbReference type="Pfam" id="PF09336"/>
    </source>
</evidence>
<reference evidence="7" key="1">
    <citation type="submission" date="2021-01" db="EMBL/GenBank/DDBJ databases">
        <authorList>
            <person name="Zahm M."/>
            <person name="Roques C."/>
            <person name="Cabau C."/>
            <person name="Klopp C."/>
            <person name="Donnadieu C."/>
            <person name="Jouanno E."/>
            <person name="Lampietro C."/>
            <person name="Louis A."/>
            <person name="Herpin A."/>
            <person name="Echchiki A."/>
            <person name="Berthelot C."/>
            <person name="Parey E."/>
            <person name="Roest-Crollius H."/>
            <person name="Braasch I."/>
            <person name="Postlethwait J."/>
            <person name="Bobe J."/>
            <person name="Montfort J."/>
            <person name="Bouchez O."/>
            <person name="Begum T."/>
            <person name="Mejri S."/>
            <person name="Adams A."/>
            <person name="Chen W.-J."/>
            <person name="Guiguen Y."/>
        </authorList>
    </citation>
    <scope>NUCLEOTIDE SEQUENCE</scope>
    <source>
        <tissue evidence="7">Blood</tissue>
    </source>
</reference>
<dbReference type="GO" id="GO:0016887">
    <property type="term" value="F:ATP hydrolysis activity"/>
    <property type="evidence" value="ECO:0007669"/>
    <property type="project" value="InterPro"/>
</dbReference>
<dbReference type="Pfam" id="PF09336">
    <property type="entry name" value="Vps4_C"/>
    <property type="match status" value="1"/>
</dbReference>
<dbReference type="Gene3D" id="1.10.8.60">
    <property type="match status" value="1"/>
</dbReference>
<evidence type="ECO:0000256" key="3">
    <source>
        <dbReference type="ARBA" id="ARBA00022840"/>
    </source>
</evidence>
<keyword evidence="2" id="KW-0547">Nucleotide-binding</keyword>
<dbReference type="GO" id="GO:0007033">
    <property type="term" value="P:vacuole organization"/>
    <property type="evidence" value="ECO:0007669"/>
    <property type="project" value="TreeGrafter"/>
</dbReference>
<evidence type="ECO:0000256" key="1">
    <source>
        <dbReference type="ARBA" id="ARBA00006914"/>
    </source>
</evidence>
<evidence type="ECO:0000256" key="4">
    <source>
        <dbReference type="SAM" id="MobiDB-lite"/>
    </source>
</evidence>
<dbReference type="SUPFAM" id="SSF52540">
    <property type="entry name" value="P-loop containing nucleoside triphosphate hydrolases"/>
    <property type="match status" value="1"/>
</dbReference>
<dbReference type="InterPro" id="IPR027417">
    <property type="entry name" value="P-loop_NTPase"/>
</dbReference>
<dbReference type="Proteomes" id="UP000829720">
    <property type="component" value="Unassembled WGS sequence"/>
</dbReference>
<name>A0A8T3D973_9TELE</name>
<dbReference type="Pfam" id="PF00004">
    <property type="entry name" value="AAA"/>
    <property type="match status" value="1"/>
</dbReference>
<gene>
    <name evidence="7" type="ORF">AGOR_G00142670</name>
</gene>
<feature type="domain" description="Spastin/Vps4 C-terminal" evidence="6">
    <location>
        <begin position="215"/>
        <end position="275"/>
    </location>
</feature>
<dbReference type="EMBL" id="JAERUA010000013">
    <property type="protein sequence ID" value="KAI1891328.1"/>
    <property type="molecule type" value="Genomic_DNA"/>
</dbReference>
<proteinExistence type="inferred from homology"/>
<organism evidence="7 8">
    <name type="scientific">Albula goreensis</name>
    <dbReference type="NCBI Taxonomy" id="1534307"/>
    <lineage>
        <taxon>Eukaryota</taxon>
        <taxon>Metazoa</taxon>
        <taxon>Chordata</taxon>
        <taxon>Craniata</taxon>
        <taxon>Vertebrata</taxon>
        <taxon>Euteleostomi</taxon>
        <taxon>Actinopterygii</taxon>
        <taxon>Neopterygii</taxon>
        <taxon>Teleostei</taxon>
        <taxon>Albuliformes</taxon>
        <taxon>Albulidae</taxon>
        <taxon>Albula</taxon>
    </lineage>
</organism>
<dbReference type="InterPro" id="IPR050304">
    <property type="entry name" value="MT-severing_AAA_ATPase"/>
</dbReference>
<protein>
    <recommendedName>
        <fullName evidence="9">ATPase AAA-type core domain-containing protein</fullName>
    </recommendedName>
</protein>
<evidence type="ECO:0000313" key="8">
    <source>
        <dbReference type="Proteomes" id="UP000829720"/>
    </source>
</evidence>
<sequence length="278" mass="31722">MADNNLQMKFREEGQTEYPGEHVKENQSDEKGNDSDEGADTEKKKSESLRQGAIVMEKPNIKWSDGRGLCRGASCFLGRPALGRPTWSKPWPQRPTTPPIFSVSLCDLVSKWLGENEKLVKSLFLLARKHGPSIIFIDEIDFMCCSRGENESEAVRRVRNEFLVQMRQQRQRRQPRAGGHQRPLDPGLCHQTKMTFCRVRGSTWVHPDQVVDDLWTPRSPGDTDAVEMTWMDIQDDKLKEPVVSMADMLKSLSGTKLAVNEQDLEKLKQFMEDFGQEG</sequence>
<keyword evidence="8" id="KW-1185">Reference proteome</keyword>
<dbReference type="PANTHER" id="PTHR23074">
    <property type="entry name" value="AAA DOMAIN-CONTAINING"/>
    <property type="match status" value="1"/>
</dbReference>
<evidence type="ECO:0000256" key="2">
    <source>
        <dbReference type="ARBA" id="ARBA00022741"/>
    </source>
</evidence>
<dbReference type="PANTHER" id="PTHR23074:SF72">
    <property type="entry name" value="VACUOLAR PROTEIN SORTING-ASSOCIATED PROTEIN 4B"/>
    <property type="match status" value="1"/>
</dbReference>
<dbReference type="OrthoDB" id="29072at2759"/>
<evidence type="ECO:0008006" key="9">
    <source>
        <dbReference type="Google" id="ProtNLM"/>
    </source>
</evidence>
<evidence type="ECO:0000313" key="7">
    <source>
        <dbReference type="EMBL" id="KAI1891328.1"/>
    </source>
</evidence>
<feature type="region of interest" description="Disordered" evidence="4">
    <location>
        <begin position="1"/>
        <end position="51"/>
    </location>
</feature>
<dbReference type="GO" id="GO:0005524">
    <property type="term" value="F:ATP binding"/>
    <property type="evidence" value="ECO:0007669"/>
    <property type="project" value="UniProtKB-KW"/>
</dbReference>
<dbReference type="InterPro" id="IPR015415">
    <property type="entry name" value="Spast_Vps4_C"/>
</dbReference>
<dbReference type="Gene3D" id="3.40.50.300">
    <property type="entry name" value="P-loop containing nucleotide triphosphate hydrolases"/>
    <property type="match status" value="1"/>
</dbReference>
<dbReference type="AlphaFoldDB" id="A0A8T3D973"/>
<feature type="domain" description="ATPase AAA-type core" evidence="5">
    <location>
        <begin position="97"/>
        <end position="172"/>
    </location>
</feature>
<feature type="compositionally biased region" description="Basic and acidic residues" evidence="4">
    <location>
        <begin position="9"/>
        <end position="48"/>
    </location>
</feature>
<dbReference type="GO" id="GO:0016197">
    <property type="term" value="P:endosomal transport"/>
    <property type="evidence" value="ECO:0007669"/>
    <property type="project" value="TreeGrafter"/>
</dbReference>